<evidence type="ECO:0000313" key="1">
    <source>
        <dbReference type="EMBL" id="CAG8635269.1"/>
    </source>
</evidence>
<organism evidence="1 2">
    <name type="scientific">Acaulospora colombiana</name>
    <dbReference type="NCBI Taxonomy" id="27376"/>
    <lineage>
        <taxon>Eukaryota</taxon>
        <taxon>Fungi</taxon>
        <taxon>Fungi incertae sedis</taxon>
        <taxon>Mucoromycota</taxon>
        <taxon>Glomeromycotina</taxon>
        <taxon>Glomeromycetes</taxon>
        <taxon>Diversisporales</taxon>
        <taxon>Acaulosporaceae</taxon>
        <taxon>Acaulospora</taxon>
    </lineage>
</organism>
<gene>
    <name evidence="1" type="ORF">ACOLOM_LOCUS7769</name>
</gene>
<evidence type="ECO:0000313" key="2">
    <source>
        <dbReference type="Proteomes" id="UP000789525"/>
    </source>
</evidence>
<dbReference type="EMBL" id="CAJVPT010018569">
    <property type="protein sequence ID" value="CAG8635269.1"/>
    <property type="molecule type" value="Genomic_DNA"/>
</dbReference>
<reference evidence="1" key="1">
    <citation type="submission" date="2021-06" db="EMBL/GenBank/DDBJ databases">
        <authorList>
            <person name="Kallberg Y."/>
            <person name="Tangrot J."/>
            <person name="Rosling A."/>
        </authorList>
    </citation>
    <scope>NUCLEOTIDE SEQUENCE</scope>
    <source>
        <strain evidence="1">CL356</strain>
    </source>
</reference>
<accession>A0ACA9NAX8</accession>
<protein>
    <submittedName>
        <fullName evidence="1">4146_t:CDS:1</fullName>
    </submittedName>
</protein>
<name>A0ACA9NAX8_9GLOM</name>
<comment type="caution">
    <text evidence="1">The sequence shown here is derived from an EMBL/GenBank/DDBJ whole genome shotgun (WGS) entry which is preliminary data.</text>
</comment>
<sequence>MFAKNDFQVSKRLILSQLQALKNENQRLKDQLLEARRERTSGSPLRLDVRLVDIDCFVRLLLMLIDPLFSPQAHSKSPNHDHTYRTPSKKPRTPNPPSRLSLSATNSPARAAYGQEPCYNRSDTTFENRPSWDDGDGNHKGFDGGGISNRSRYEQRIVPLPLNNSPARFAENKFEQYPQHQSVQSFSRSCTASSTRMTWSELHNTGNVLRPATPRMVNSGARTIASFPLARTSRPYKRPHPSSHNDFAPFSMSHPPRTPISRNRGALPGYK</sequence>
<keyword evidence="2" id="KW-1185">Reference proteome</keyword>
<proteinExistence type="predicted"/>
<dbReference type="Proteomes" id="UP000789525">
    <property type="component" value="Unassembled WGS sequence"/>
</dbReference>